<protein>
    <submittedName>
        <fullName evidence="2">Uncharacterized protein</fullName>
    </submittedName>
</protein>
<dbReference type="RefSeq" id="WP_197956077.1">
    <property type="nucleotide sequence ID" value="NZ_CP065668.1"/>
</dbReference>
<reference evidence="2 3" key="1">
    <citation type="submission" date="2020-12" db="EMBL/GenBank/DDBJ databases">
        <title>FDA dAtabase for Regulatory Grade micrObial Sequences (FDA-ARGOS): Supporting development and validation of Infectious Disease Dx tests.</title>
        <authorList>
            <person name="Sproer C."/>
            <person name="Gronow S."/>
            <person name="Severitt S."/>
            <person name="Schroder I."/>
            <person name="Tallon L."/>
            <person name="Sadzewicz L."/>
            <person name="Zhao X."/>
            <person name="Boylan J."/>
            <person name="Ott S."/>
            <person name="Bowen H."/>
            <person name="Vavikolanu K."/>
            <person name="Mehta A."/>
            <person name="Aluvathingal J."/>
            <person name="Nadendla S."/>
            <person name="Lowell S."/>
            <person name="Myers T."/>
            <person name="Yan Y."/>
            <person name="Sichtig H."/>
        </authorList>
    </citation>
    <scope>NUCLEOTIDE SEQUENCE [LARGE SCALE GENOMIC DNA]</scope>
    <source>
        <strain evidence="2 3">FDAARGOS_909</strain>
    </source>
</reference>
<evidence type="ECO:0000313" key="2">
    <source>
        <dbReference type="EMBL" id="QPS08968.1"/>
    </source>
</evidence>
<proteinExistence type="predicted"/>
<dbReference type="EMBL" id="CP065668">
    <property type="protein sequence ID" value="QPS08968.1"/>
    <property type="molecule type" value="Genomic_DNA"/>
</dbReference>
<name>A0A7T2W095_DELAC</name>
<sequence length="49" mass="5086">MSTISKQSLAGSPPCAGLRLAEGLGAAKVPRMREQEMGEMDSTGDLAVH</sequence>
<dbReference type="AlphaFoldDB" id="A0A7T2W095"/>
<organism evidence="2 3">
    <name type="scientific">Delftia acidovorans</name>
    <name type="common">Pseudomonas acidovorans</name>
    <name type="synonym">Comamonas acidovorans</name>
    <dbReference type="NCBI Taxonomy" id="80866"/>
    <lineage>
        <taxon>Bacteria</taxon>
        <taxon>Pseudomonadati</taxon>
        <taxon>Pseudomonadota</taxon>
        <taxon>Betaproteobacteria</taxon>
        <taxon>Burkholderiales</taxon>
        <taxon>Comamonadaceae</taxon>
        <taxon>Delftia</taxon>
    </lineage>
</organism>
<gene>
    <name evidence="2" type="ORF">I6G66_02625</name>
</gene>
<feature type="region of interest" description="Disordered" evidence="1">
    <location>
        <begin position="29"/>
        <end position="49"/>
    </location>
</feature>
<dbReference type="Proteomes" id="UP000594778">
    <property type="component" value="Chromosome"/>
</dbReference>
<evidence type="ECO:0000313" key="3">
    <source>
        <dbReference type="Proteomes" id="UP000594778"/>
    </source>
</evidence>
<accession>A0A7T2W095</accession>
<evidence type="ECO:0000256" key="1">
    <source>
        <dbReference type="SAM" id="MobiDB-lite"/>
    </source>
</evidence>